<protein>
    <submittedName>
        <fullName evidence="1">Uncharacterized protein</fullName>
    </submittedName>
</protein>
<dbReference type="OrthoDB" id="8456417at2"/>
<dbReference type="InterPro" id="IPR010982">
    <property type="entry name" value="Lambda_DNA-bd_dom_sf"/>
</dbReference>
<keyword evidence="2" id="KW-1185">Reference proteome</keyword>
<sequence>MTPAELKAIRHSLGMSAEAFARLVRVANGRTVRRWEAAEKDIPGPITLIAEGIRDNAAVRAWLGVTFKEPPSDGC</sequence>
<accession>A0A4R2GRB4</accession>
<evidence type="ECO:0000313" key="1">
    <source>
        <dbReference type="EMBL" id="TCO12399.1"/>
    </source>
</evidence>
<proteinExistence type="predicted"/>
<evidence type="ECO:0000313" key="2">
    <source>
        <dbReference type="Proteomes" id="UP000294881"/>
    </source>
</evidence>
<dbReference type="SUPFAM" id="SSF47413">
    <property type="entry name" value="lambda repressor-like DNA-binding domains"/>
    <property type="match status" value="1"/>
</dbReference>
<dbReference type="GO" id="GO:0003677">
    <property type="term" value="F:DNA binding"/>
    <property type="evidence" value="ECO:0007669"/>
    <property type="project" value="InterPro"/>
</dbReference>
<gene>
    <name evidence="1" type="ORF">EV666_10946</name>
</gene>
<dbReference type="Gene3D" id="1.10.260.40">
    <property type="entry name" value="lambda repressor-like DNA-binding domains"/>
    <property type="match status" value="1"/>
</dbReference>
<dbReference type="EMBL" id="SLWL01000009">
    <property type="protein sequence ID" value="TCO12399.1"/>
    <property type="molecule type" value="Genomic_DNA"/>
</dbReference>
<reference evidence="1 2" key="1">
    <citation type="submission" date="2019-03" db="EMBL/GenBank/DDBJ databases">
        <title>Genomic Encyclopedia of Type Strains, Phase IV (KMG-IV): sequencing the most valuable type-strain genomes for metagenomic binning, comparative biology and taxonomic classification.</title>
        <authorList>
            <person name="Goeker M."/>
        </authorList>
    </citation>
    <scope>NUCLEOTIDE SEQUENCE [LARGE SCALE GENOMIC DNA]</scope>
    <source>
        <strain evidence="1 2">DSM 22958</strain>
    </source>
</reference>
<organism evidence="1 2">
    <name type="scientific">Camelimonas lactis</name>
    <dbReference type="NCBI Taxonomy" id="659006"/>
    <lineage>
        <taxon>Bacteria</taxon>
        <taxon>Pseudomonadati</taxon>
        <taxon>Pseudomonadota</taxon>
        <taxon>Alphaproteobacteria</taxon>
        <taxon>Hyphomicrobiales</taxon>
        <taxon>Chelatococcaceae</taxon>
        <taxon>Camelimonas</taxon>
    </lineage>
</organism>
<name>A0A4R2GRB4_9HYPH</name>
<comment type="caution">
    <text evidence="1">The sequence shown here is derived from an EMBL/GenBank/DDBJ whole genome shotgun (WGS) entry which is preliminary data.</text>
</comment>
<dbReference type="AlphaFoldDB" id="A0A4R2GRB4"/>
<dbReference type="RefSeq" id="WP_132007485.1">
    <property type="nucleotide sequence ID" value="NZ_JBHUNN010000002.1"/>
</dbReference>
<dbReference type="Proteomes" id="UP000294881">
    <property type="component" value="Unassembled WGS sequence"/>
</dbReference>